<reference evidence="2" key="1">
    <citation type="journal article" date="2021" name="Nat. Commun.">
        <title>Genetic determinants of endophytism in the Arabidopsis root mycobiome.</title>
        <authorList>
            <person name="Mesny F."/>
            <person name="Miyauchi S."/>
            <person name="Thiergart T."/>
            <person name="Pickel B."/>
            <person name="Atanasova L."/>
            <person name="Karlsson M."/>
            <person name="Huettel B."/>
            <person name="Barry K.W."/>
            <person name="Haridas S."/>
            <person name="Chen C."/>
            <person name="Bauer D."/>
            <person name="Andreopoulos W."/>
            <person name="Pangilinan J."/>
            <person name="LaButti K."/>
            <person name="Riley R."/>
            <person name="Lipzen A."/>
            <person name="Clum A."/>
            <person name="Drula E."/>
            <person name="Henrissat B."/>
            <person name="Kohler A."/>
            <person name="Grigoriev I.V."/>
            <person name="Martin F.M."/>
            <person name="Hacquard S."/>
        </authorList>
    </citation>
    <scope>NUCLEOTIDE SEQUENCE</scope>
    <source>
        <strain evidence="2">MPI-CAGE-AT-0147</strain>
    </source>
</reference>
<sequence length="98" mass="10563">MRRPSSCGVYLVLGAEACLALLLVLVEGKSTRSRTVLLACPCFVQGAQSNCNWKVVLPFSVMRLSEAFSSGHSSNLARTVLTSVSSDVLGWRWAEDTA</sequence>
<feature type="non-terminal residue" evidence="2">
    <location>
        <position position="1"/>
    </location>
</feature>
<evidence type="ECO:0000313" key="2">
    <source>
        <dbReference type="EMBL" id="KAH7124786.1"/>
    </source>
</evidence>
<keyword evidence="3" id="KW-1185">Reference proteome</keyword>
<organism evidence="2 3">
    <name type="scientific">Dactylonectria macrodidyma</name>
    <dbReference type="NCBI Taxonomy" id="307937"/>
    <lineage>
        <taxon>Eukaryota</taxon>
        <taxon>Fungi</taxon>
        <taxon>Dikarya</taxon>
        <taxon>Ascomycota</taxon>
        <taxon>Pezizomycotina</taxon>
        <taxon>Sordariomycetes</taxon>
        <taxon>Hypocreomycetidae</taxon>
        <taxon>Hypocreales</taxon>
        <taxon>Nectriaceae</taxon>
        <taxon>Dactylonectria</taxon>
    </lineage>
</organism>
<evidence type="ECO:0000313" key="3">
    <source>
        <dbReference type="Proteomes" id="UP000738349"/>
    </source>
</evidence>
<dbReference type="AlphaFoldDB" id="A0A9P9ILG9"/>
<evidence type="ECO:0008006" key="4">
    <source>
        <dbReference type="Google" id="ProtNLM"/>
    </source>
</evidence>
<dbReference type="Proteomes" id="UP000738349">
    <property type="component" value="Unassembled WGS sequence"/>
</dbReference>
<name>A0A9P9ILG9_9HYPO</name>
<evidence type="ECO:0000256" key="1">
    <source>
        <dbReference type="SAM" id="SignalP"/>
    </source>
</evidence>
<proteinExistence type="predicted"/>
<comment type="caution">
    <text evidence="2">The sequence shown here is derived from an EMBL/GenBank/DDBJ whole genome shotgun (WGS) entry which is preliminary data.</text>
</comment>
<keyword evidence="1" id="KW-0732">Signal</keyword>
<dbReference type="EMBL" id="JAGMUV010000021">
    <property type="protein sequence ID" value="KAH7124786.1"/>
    <property type="molecule type" value="Genomic_DNA"/>
</dbReference>
<feature type="chain" id="PRO_5040504699" description="Secreted protein" evidence="1">
    <location>
        <begin position="29"/>
        <end position="98"/>
    </location>
</feature>
<protein>
    <recommendedName>
        <fullName evidence="4">Secreted protein</fullName>
    </recommendedName>
</protein>
<gene>
    <name evidence="2" type="ORF">EDB81DRAFT_811803</name>
</gene>
<accession>A0A9P9ILG9</accession>
<feature type="signal peptide" evidence="1">
    <location>
        <begin position="1"/>
        <end position="28"/>
    </location>
</feature>